<accession>A0A655I535</accession>
<protein>
    <submittedName>
        <fullName evidence="3">PPE family protein</fullName>
    </submittedName>
</protein>
<name>A0A655I535_MYCTX</name>
<feature type="domain" description="PPE" evidence="2">
    <location>
        <begin position="1"/>
        <end position="63"/>
    </location>
</feature>
<sequence>MTVPPALVTANRAELKALIASNLLGQNTAAIAAIEAQYAEMWAQDAAAMYGYATTSAAARQLTPFSSPQQTTNPAGLAAQNAAVTQAATNSAGNTPTALSQLSSFLSQAVEAPTGWRSTATSGHMTWITTVLTRQPDRSGIRGAIVVETASASNTAGTPP</sequence>
<dbReference type="EMBL" id="CHKL01000002">
    <property type="protein sequence ID" value="COV50861.1"/>
    <property type="molecule type" value="Genomic_DNA"/>
</dbReference>
<reference evidence="3 4" key="1">
    <citation type="submission" date="2015-03" db="EMBL/GenBank/DDBJ databases">
        <authorList>
            <consortium name="Pathogen Informatics"/>
        </authorList>
    </citation>
    <scope>NUCLEOTIDE SEQUENCE [LARGE SCALE GENOMIC DNA]</scope>
    <source>
        <strain evidence="3 4">P00601463</strain>
    </source>
</reference>
<dbReference type="AlphaFoldDB" id="A0A655I535"/>
<dbReference type="InterPro" id="IPR038332">
    <property type="entry name" value="PPE_sf"/>
</dbReference>
<evidence type="ECO:0000313" key="3">
    <source>
        <dbReference type="EMBL" id="COV50861.1"/>
    </source>
</evidence>
<proteinExistence type="inferred from homology"/>
<evidence type="ECO:0000313" key="4">
    <source>
        <dbReference type="Proteomes" id="UP000048600"/>
    </source>
</evidence>
<dbReference type="PANTHER" id="PTHR46766">
    <property type="entry name" value="GLUTAMINE-RICH PROTEIN 2"/>
    <property type="match status" value="1"/>
</dbReference>
<gene>
    <name evidence="3" type="ORF">ERS007741_00060</name>
</gene>
<dbReference type="InterPro" id="IPR000030">
    <property type="entry name" value="PPE_dom"/>
</dbReference>
<dbReference type="SUPFAM" id="SSF140459">
    <property type="entry name" value="PE/PPE dimer-like"/>
    <property type="match status" value="1"/>
</dbReference>
<dbReference type="Proteomes" id="UP000048600">
    <property type="component" value="Unassembled WGS sequence"/>
</dbReference>
<organism evidence="3 4">
    <name type="scientific">Mycobacterium tuberculosis</name>
    <dbReference type="NCBI Taxonomy" id="1773"/>
    <lineage>
        <taxon>Bacteria</taxon>
        <taxon>Bacillati</taxon>
        <taxon>Actinomycetota</taxon>
        <taxon>Actinomycetes</taxon>
        <taxon>Mycobacteriales</taxon>
        <taxon>Mycobacteriaceae</taxon>
        <taxon>Mycobacterium</taxon>
        <taxon>Mycobacterium tuberculosis complex</taxon>
    </lineage>
</organism>
<dbReference type="PANTHER" id="PTHR46766:SF1">
    <property type="entry name" value="GLUTAMINE-RICH PROTEIN 2"/>
    <property type="match status" value="1"/>
</dbReference>
<comment type="similarity">
    <text evidence="1">Belongs to the mycobacterial PPE family.</text>
</comment>
<evidence type="ECO:0000256" key="1">
    <source>
        <dbReference type="ARBA" id="ARBA00010652"/>
    </source>
</evidence>
<dbReference type="Gene3D" id="1.20.1260.20">
    <property type="entry name" value="PPE superfamily"/>
    <property type="match status" value="1"/>
</dbReference>
<dbReference type="Pfam" id="PF00823">
    <property type="entry name" value="PPE"/>
    <property type="match status" value="1"/>
</dbReference>
<dbReference type="GO" id="GO:0052572">
    <property type="term" value="P:response to host immune response"/>
    <property type="evidence" value="ECO:0007669"/>
    <property type="project" value="TreeGrafter"/>
</dbReference>
<evidence type="ECO:0000259" key="2">
    <source>
        <dbReference type="Pfam" id="PF00823"/>
    </source>
</evidence>